<dbReference type="InterPro" id="IPR003838">
    <property type="entry name" value="ABC3_permease_C"/>
</dbReference>
<evidence type="ECO:0000313" key="11">
    <source>
        <dbReference type="EMBL" id="MEK0306503.1"/>
    </source>
</evidence>
<comment type="similarity">
    <text evidence="6">Belongs to the ABC-4 integral membrane protein family.</text>
</comment>
<evidence type="ECO:0000256" key="1">
    <source>
        <dbReference type="ARBA" id="ARBA00004651"/>
    </source>
</evidence>
<dbReference type="InterPro" id="IPR050250">
    <property type="entry name" value="Macrolide_Exporter_MacB"/>
</dbReference>
<proteinExistence type="inferred from homology"/>
<feature type="transmembrane region" description="Helical" evidence="8">
    <location>
        <begin position="857"/>
        <end position="882"/>
    </location>
</feature>
<feature type="transmembrane region" description="Helical" evidence="8">
    <location>
        <begin position="401"/>
        <end position="422"/>
    </location>
</feature>
<dbReference type="RefSeq" id="WP_340469031.1">
    <property type="nucleotide sequence ID" value="NZ_JBANBB010000001.1"/>
</dbReference>
<keyword evidence="5 8" id="KW-0472">Membrane</keyword>
<comment type="caution">
    <text evidence="11">The sequence shown here is derived from an EMBL/GenBank/DDBJ whole genome shotgun (WGS) entry which is preliminary data.</text>
</comment>
<keyword evidence="12" id="KW-1185">Reference proteome</keyword>
<evidence type="ECO:0000256" key="6">
    <source>
        <dbReference type="ARBA" id="ARBA00038076"/>
    </source>
</evidence>
<dbReference type="Pfam" id="PF12704">
    <property type="entry name" value="MacB_PCD"/>
    <property type="match status" value="1"/>
</dbReference>
<name>A0ABU8ZMN9_9BIFI</name>
<feature type="transmembrane region" description="Helical" evidence="8">
    <location>
        <begin position="365"/>
        <end position="389"/>
    </location>
</feature>
<feature type="domain" description="ABC3 transporter permease C-terminal" evidence="9">
    <location>
        <begin position="314"/>
        <end position="433"/>
    </location>
</feature>
<feature type="transmembrane region" description="Helical" evidence="8">
    <location>
        <begin position="556"/>
        <end position="577"/>
    </location>
</feature>
<feature type="transmembrane region" description="Helical" evidence="8">
    <location>
        <begin position="805"/>
        <end position="834"/>
    </location>
</feature>
<dbReference type="EMBL" id="JBANBB010000001">
    <property type="protein sequence ID" value="MEK0306503.1"/>
    <property type="molecule type" value="Genomic_DNA"/>
</dbReference>
<feature type="transmembrane region" description="Helical" evidence="8">
    <location>
        <begin position="453"/>
        <end position="478"/>
    </location>
</feature>
<feature type="domain" description="MacB-like periplasmic core" evidence="10">
    <location>
        <begin position="21"/>
        <end position="160"/>
    </location>
</feature>
<feature type="transmembrane region" description="Helical" evidence="8">
    <location>
        <begin position="498"/>
        <end position="517"/>
    </location>
</feature>
<feature type="domain" description="ABC3 transporter permease C-terminal" evidence="9">
    <location>
        <begin position="812"/>
        <end position="930"/>
    </location>
</feature>
<dbReference type="Pfam" id="PF02687">
    <property type="entry name" value="FtsX"/>
    <property type="match status" value="2"/>
</dbReference>
<dbReference type="Proteomes" id="UP001373159">
    <property type="component" value="Unassembled WGS sequence"/>
</dbReference>
<feature type="transmembrane region" description="Helical" evidence="8">
    <location>
        <begin position="21"/>
        <end position="40"/>
    </location>
</feature>
<keyword evidence="3 8" id="KW-0812">Transmembrane</keyword>
<evidence type="ECO:0000256" key="7">
    <source>
        <dbReference type="SAM" id="MobiDB-lite"/>
    </source>
</evidence>
<evidence type="ECO:0000256" key="2">
    <source>
        <dbReference type="ARBA" id="ARBA00022475"/>
    </source>
</evidence>
<evidence type="ECO:0000313" key="12">
    <source>
        <dbReference type="Proteomes" id="UP001373159"/>
    </source>
</evidence>
<evidence type="ECO:0000256" key="3">
    <source>
        <dbReference type="ARBA" id="ARBA00022692"/>
    </source>
</evidence>
<evidence type="ECO:0000259" key="9">
    <source>
        <dbReference type="Pfam" id="PF02687"/>
    </source>
</evidence>
<organism evidence="11 12">
    <name type="scientific">Bifidobacterium favimelis</name>
    <dbReference type="NCBI Taxonomy" id="3122979"/>
    <lineage>
        <taxon>Bacteria</taxon>
        <taxon>Bacillati</taxon>
        <taxon>Actinomycetota</taxon>
        <taxon>Actinomycetes</taxon>
        <taxon>Bifidobacteriales</taxon>
        <taxon>Bifidobacteriaceae</taxon>
        <taxon>Bifidobacterium</taxon>
    </lineage>
</organism>
<feature type="transmembrane region" description="Helical" evidence="8">
    <location>
        <begin position="310"/>
        <end position="331"/>
    </location>
</feature>
<keyword evidence="4 8" id="KW-1133">Transmembrane helix</keyword>
<feature type="region of interest" description="Disordered" evidence="7">
    <location>
        <begin position="170"/>
        <end position="201"/>
    </location>
</feature>
<dbReference type="PANTHER" id="PTHR30572">
    <property type="entry name" value="MEMBRANE COMPONENT OF TRANSPORTER-RELATED"/>
    <property type="match status" value="1"/>
</dbReference>
<feature type="transmembrane region" description="Helical" evidence="8">
    <location>
        <begin position="902"/>
        <end position="920"/>
    </location>
</feature>
<sequence>MWSITRKLMKRDSRMMVPAGIAIAISAFFIAATFLFGNMMDASVRKFVMMDAGAANYAILSESEDDRNVASLKLDEFHVDKLTGIKGVKGVRVNFSVPLVLNTRERTETHMASVVGDDPDLMPVKLASGQWPADEDQIVLSKPDAKKLGVKIGDQVKVNVDSQELELAMAQDDSQEAPGGGTGDESSGGSQEPVKADPAVLEAQRKPVMMRLVGISTADYGQFAYTGGSAVVTWKGANSLYEHFKLGDMKELEVTGPVYVSLDDKAAQDRAVTDQVKALAPAGYTLMDRKAMEDQALHQQLGNDADIPTIFLLTFGILAMFISALVIANTFQVMVARQRKTLALLRTIGARKGQIRASVITQSGILGLIASLVGTALAVGVVGVLSLFHLKLSDVEVLLDITPRAVLLPVVFGTLVTILASLGSARTATRVSPVEALRPVDTVTEKRTGRTRLVFSFLLILLGGLLAAYAVWQCILFQQNPGGKDNPSMMAQNGGSSSSIVLGLAVLGAMLIFLGVLTSARSWIPRLLGGLGRLVSLSGPSAKIATANISRNKSRVAATGTALLIGVTLVSCMAVGATSAKDTLGNTINQHYALDVEISGPDIDVTEATMRKVSKVKGVKAVEKASVNYGAMIKDGKARKDSRGEICVYSIDPQAASRVLNVDLSKQLGAAGRIILPAGLLAERGDIKDGARIDIRFERGDHAGDGDAPGKADRGESKSVDRSFIGTAAGYSGLSGLADDLYALAPASGMEGIAADNRELWVRSDGSVGPADLVADIRQVLGEKKQLAYHGGLVMKATYDQEINIMLLVMMALLAVAVIIALIGVANTLSLSVIERTRESATLRAIGMTKTQIRRSLAVEAALIALGSSLAGLVLGTLAGWLGSYVVFCVIGKVSLSVPWSIYVPILLVALVAAVLASILPARRATRTSPVAALAEE</sequence>
<evidence type="ECO:0000256" key="4">
    <source>
        <dbReference type="ARBA" id="ARBA00022989"/>
    </source>
</evidence>
<comment type="subcellular location">
    <subcellularLocation>
        <location evidence="1">Cell membrane</location>
        <topology evidence="1">Multi-pass membrane protein</topology>
    </subcellularLocation>
</comment>
<evidence type="ECO:0000256" key="5">
    <source>
        <dbReference type="ARBA" id="ARBA00023136"/>
    </source>
</evidence>
<dbReference type="PANTHER" id="PTHR30572:SF4">
    <property type="entry name" value="ABC TRANSPORTER PERMEASE YTRF"/>
    <property type="match status" value="1"/>
</dbReference>
<evidence type="ECO:0000256" key="8">
    <source>
        <dbReference type="SAM" id="Phobius"/>
    </source>
</evidence>
<keyword evidence="2" id="KW-1003">Cell membrane</keyword>
<accession>A0ABU8ZMN9</accession>
<protein>
    <submittedName>
        <fullName evidence="11">FtsX-like permease family protein</fullName>
    </submittedName>
</protein>
<feature type="region of interest" description="Disordered" evidence="7">
    <location>
        <begin position="698"/>
        <end position="718"/>
    </location>
</feature>
<evidence type="ECO:0000259" key="10">
    <source>
        <dbReference type="Pfam" id="PF12704"/>
    </source>
</evidence>
<reference evidence="11 12" key="1">
    <citation type="submission" date="2024-02" db="EMBL/GenBank/DDBJ databases">
        <title>Bifidobacterium honeyensis sp. nov., isolated from the comb honey.</title>
        <authorList>
            <person name="Liu W."/>
            <person name="Li Y."/>
        </authorList>
    </citation>
    <scope>NUCLEOTIDE SEQUENCE [LARGE SCALE GENOMIC DNA]</scope>
    <source>
        <strain evidence="11 12">IMAU50988</strain>
    </source>
</reference>
<gene>
    <name evidence="11" type="ORF">V8P97_03330</name>
</gene>
<dbReference type="InterPro" id="IPR025857">
    <property type="entry name" value="MacB_PCD"/>
</dbReference>